<dbReference type="RefSeq" id="WP_075528773.1">
    <property type="nucleotide sequence ID" value="NZ_CP017560.1"/>
</dbReference>
<dbReference type="KEGG" id="surl:BI350_14400"/>
<proteinExistence type="predicted"/>
<evidence type="ECO:0008006" key="9">
    <source>
        <dbReference type="Google" id="ProtNLM"/>
    </source>
</evidence>
<dbReference type="Gene3D" id="1.10.10.60">
    <property type="entry name" value="Homeodomain-like"/>
    <property type="match status" value="2"/>
</dbReference>
<keyword evidence="2" id="KW-0238">DNA-binding</keyword>
<name>A0A1D8JIT1_9BACL</name>
<dbReference type="GO" id="GO:0043565">
    <property type="term" value="F:sequence-specific DNA binding"/>
    <property type="evidence" value="ECO:0007669"/>
    <property type="project" value="InterPro"/>
</dbReference>
<keyword evidence="4" id="KW-0812">Transmembrane</keyword>
<feature type="domain" description="GGDEF" evidence="6">
    <location>
        <begin position="408"/>
        <end position="538"/>
    </location>
</feature>
<dbReference type="Pfam" id="PF17853">
    <property type="entry name" value="GGDEF_2"/>
    <property type="match status" value="1"/>
</dbReference>
<feature type="transmembrane region" description="Helical" evidence="4">
    <location>
        <begin position="7"/>
        <end position="32"/>
    </location>
</feature>
<evidence type="ECO:0000256" key="4">
    <source>
        <dbReference type="SAM" id="Phobius"/>
    </source>
</evidence>
<dbReference type="PROSITE" id="PS00041">
    <property type="entry name" value="HTH_ARAC_FAMILY_1"/>
    <property type="match status" value="1"/>
</dbReference>
<dbReference type="InterPro" id="IPR009057">
    <property type="entry name" value="Homeodomain-like_sf"/>
</dbReference>
<dbReference type="InterPro" id="IPR018060">
    <property type="entry name" value="HTH_AraC"/>
</dbReference>
<keyword evidence="3" id="KW-0804">Transcription</keyword>
<dbReference type="SUPFAM" id="SSF46689">
    <property type="entry name" value="Homeodomain-like"/>
    <property type="match status" value="2"/>
</dbReference>
<evidence type="ECO:0000256" key="2">
    <source>
        <dbReference type="ARBA" id="ARBA00023125"/>
    </source>
</evidence>
<dbReference type="EMBL" id="CP017560">
    <property type="protein sequence ID" value="AOV08607.1"/>
    <property type="molecule type" value="Genomic_DNA"/>
</dbReference>
<evidence type="ECO:0000259" key="6">
    <source>
        <dbReference type="PROSITE" id="PS50887"/>
    </source>
</evidence>
<dbReference type="Gene3D" id="3.30.450.20">
    <property type="entry name" value="PAS domain"/>
    <property type="match status" value="1"/>
</dbReference>
<sequence length="764" mass="88567">MRHNKRFYFKLLSILTLLATLPVIIVGLFSYLKSSEIIEKNIAEEKEQSIYQIQTNFEQTLQTADLSVTTFVTSYQLLKALDEPLTPNQFQLYNQLKKEMNQLQRSDSGISDLLLVSFNEGWRLNNNGLKRIETSHTENIIEKYSSLPYKSSWLLEKKEQILFDSSEGTNCDFYINLVKKLPLNANYKGGIAIAYIPICDFNNILASNLDSETIIVLDENDVVVAHSDLSNIGDDLSDAPFIIELNAIKSDFGQYDLTLNESDYKVTFRKSAYNNWTYLSMIKISALNEQSNSIGWFTFITTTIILIGVIIFSYIASRRLYAPINRLSRTITSPPAGTMNDYKNSDEFTIIENQIVEMLQQNDELEMKLQGQVVQLKQFFMTRLLQGKLSNEELQSKLLSYEYPTSWKYFTVLSLQVDSLEDTMHDVENEDLLLFTINTMIEESILDNRRMTPVVVNKTQVTVFLMDEDSHTSMTEYISTRLQAIKTRIKDELGITVSIGISKKYTQLEEAHQGFKESTEALRHTLTLGPDSIIFFDNIQSDSSFFTFYPRHIEIELFNAIKAGDKDKVDHYLDELINALFNDKLSNTQYEIAIVRLLTNLIELTETLGVNIMKYGGHKSLFDQLYEFRSLTEVINWLKSLIIYPLMDKTEERMQSQYKNISDEIIHIVQQEYDTDLTLNYIAEKLHYNANYLSSIFRKETNTSFSEYLSLYRLNIAKKWLRETDITVKEIAERLNYNNSQNFIRSFKKVEGTTPGRYRQKNKV</sequence>
<dbReference type="PROSITE" id="PS50887">
    <property type="entry name" value="GGDEF"/>
    <property type="match status" value="1"/>
</dbReference>
<keyword evidence="4" id="KW-0472">Membrane</keyword>
<dbReference type="PANTHER" id="PTHR43280">
    <property type="entry name" value="ARAC-FAMILY TRANSCRIPTIONAL REGULATOR"/>
    <property type="match status" value="1"/>
</dbReference>
<keyword evidence="4" id="KW-1133">Transmembrane helix</keyword>
<feature type="domain" description="HTH araC/xylS-type" evidence="5">
    <location>
        <begin position="663"/>
        <end position="761"/>
    </location>
</feature>
<reference evidence="7 8" key="1">
    <citation type="submission" date="2016-09" db="EMBL/GenBank/DDBJ databases">
        <title>Complete genome sequence of the Lysinibacillus sphaericus LMG 22257, a specie of Bacillus with ureolytic activity that can effectively biodeposit calcium carbonate.</title>
        <authorList>
            <person name="Yan W."/>
        </authorList>
    </citation>
    <scope>NUCLEOTIDE SEQUENCE [LARGE SCALE GENOMIC DNA]</scope>
    <source>
        <strain evidence="7 8">LMG 22257</strain>
    </source>
</reference>
<protein>
    <recommendedName>
        <fullName evidence="9">AraC family transcriptional regulator</fullName>
    </recommendedName>
</protein>
<dbReference type="PROSITE" id="PS01124">
    <property type="entry name" value="HTH_ARAC_FAMILY_2"/>
    <property type="match status" value="1"/>
</dbReference>
<accession>A0A1D8JIT1</accession>
<dbReference type="InterPro" id="IPR000160">
    <property type="entry name" value="GGDEF_dom"/>
</dbReference>
<dbReference type="AlphaFoldDB" id="A0A1D8JIT1"/>
<dbReference type="Pfam" id="PF12833">
    <property type="entry name" value="HTH_18"/>
    <property type="match status" value="1"/>
</dbReference>
<evidence type="ECO:0000256" key="3">
    <source>
        <dbReference type="ARBA" id="ARBA00023163"/>
    </source>
</evidence>
<organism evidence="7 8">
    <name type="scientific">Sporosarcina ureilytica</name>
    <dbReference type="NCBI Taxonomy" id="298596"/>
    <lineage>
        <taxon>Bacteria</taxon>
        <taxon>Bacillati</taxon>
        <taxon>Bacillota</taxon>
        <taxon>Bacilli</taxon>
        <taxon>Bacillales</taxon>
        <taxon>Caryophanaceae</taxon>
        <taxon>Sporosarcina</taxon>
    </lineage>
</organism>
<evidence type="ECO:0000256" key="1">
    <source>
        <dbReference type="ARBA" id="ARBA00023015"/>
    </source>
</evidence>
<keyword evidence="1" id="KW-0805">Transcription regulation</keyword>
<dbReference type="SMART" id="SM00342">
    <property type="entry name" value="HTH_ARAC"/>
    <property type="match status" value="1"/>
</dbReference>
<feature type="transmembrane region" description="Helical" evidence="4">
    <location>
        <begin position="294"/>
        <end position="316"/>
    </location>
</feature>
<gene>
    <name evidence="7" type="ORF">BI350_14400</name>
</gene>
<dbReference type="Proteomes" id="UP000185746">
    <property type="component" value="Chromosome"/>
</dbReference>
<dbReference type="InterPro" id="IPR018062">
    <property type="entry name" value="HTH_AraC-typ_CS"/>
</dbReference>
<evidence type="ECO:0000259" key="5">
    <source>
        <dbReference type="PROSITE" id="PS01124"/>
    </source>
</evidence>
<dbReference type="GO" id="GO:0003700">
    <property type="term" value="F:DNA-binding transcription factor activity"/>
    <property type="evidence" value="ECO:0007669"/>
    <property type="project" value="InterPro"/>
</dbReference>
<keyword evidence="8" id="KW-1185">Reference proteome</keyword>
<dbReference type="PANTHER" id="PTHR43280:SF10">
    <property type="entry name" value="REGULATORY PROTEIN POCR"/>
    <property type="match status" value="1"/>
</dbReference>
<evidence type="ECO:0000313" key="8">
    <source>
        <dbReference type="Proteomes" id="UP000185746"/>
    </source>
</evidence>
<evidence type="ECO:0000313" key="7">
    <source>
        <dbReference type="EMBL" id="AOV08607.1"/>
    </source>
</evidence>
<dbReference type="InterPro" id="IPR041522">
    <property type="entry name" value="CdaR_GGDEF"/>
</dbReference>